<dbReference type="AlphaFoldDB" id="A0A0B2WGD3"/>
<comment type="caution">
    <text evidence="1">The sequence shown here is derived from an EMBL/GenBank/DDBJ whole genome shotgun (WGS) entry which is preliminary data.</text>
</comment>
<name>A0A0B2WGD3_METAS</name>
<dbReference type="EMBL" id="AZHE01000027">
    <property type="protein sequence ID" value="KHN95066.1"/>
    <property type="molecule type" value="Genomic_DNA"/>
</dbReference>
<protein>
    <submittedName>
        <fullName evidence="1">GTPase FZO1</fullName>
    </submittedName>
</protein>
<reference evidence="1 2" key="1">
    <citation type="journal article" date="2014" name="Proc. Natl. Acad. Sci. U.S.A.">
        <title>Trajectory and genomic determinants of fungal-pathogen speciation and host adaptation.</title>
        <authorList>
            <person name="Hu X."/>
            <person name="Xiao G."/>
            <person name="Zheng P."/>
            <person name="Shang Y."/>
            <person name="Su Y."/>
            <person name="Zhang X."/>
            <person name="Liu X."/>
            <person name="Zhan S."/>
            <person name="St Leger R.J."/>
            <person name="Wang C."/>
        </authorList>
    </citation>
    <scope>NUCLEOTIDE SEQUENCE [LARGE SCALE GENOMIC DNA]</scope>
    <source>
        <strain evidence="1 2">ARSEF 1941</strain>
    </source>
</reference>
<dbReference type="HOGENOM" id="CLU_2590256_0_0_1"/>
<evidence type="ECO:0000313" key="2">
    <source>
        <dbReference type="Proteomes" id="UP000030816"/>
    </source>
</evidence>
<organism evidence="1 2">
    <name type="scientific">Metarhizium album (strain ARSEF 1941)</name>
    <dbReference type="NCBI Taxonomy" id="1081103"/>
    <lineage>
        <taxon>Eukaryota</taxon>
        <taxon>Fungi</taxon>
        <taxon>Dikarya</taxon>
        <taxon>Ascomycota</taxon>
        <taxon>Pezizomycotina</taxon>
        <taxon>Sordariomycetes</taxon>
        <taxon>Hypocreomycetidae</taxon>
        <taxon>Hypocreales</taxon>
        <taxon>Clavicipitaceae</taxon>
        <taxon>Metarhizium</taxon>
    </lineage>
</organism>
<dbReference type="STRING" id="1081103.A0A0B2WGD3"/>
<accession>A0A0B2WGD3</accession>
<evidence type="ECO:0000313" key="1">
    <source>
        <dbReference type="EMBL" id="KHN95066.1"/>
    </source>
</evidence>
<proteinExistence type="predicted"/>
<gene>
    <name evidence="1" type="ORF">MAM_07115</name>
</gene>
<dbReference type="GeneID" id="63741570"/>
<dbReference type="RefSeq" id="XP_040676132.1">
    <property type="nucleotide sequence ID" value="XM_040825913.1"/>
</dbReference>
<keyword evidence="2" id="KW-1185">Reference proteome</keyword>
<sequence length="80" mass="8657">MHAIFCEVLNASKTSGFALLEDPEQVVVDSGYTQCKVFASDLQTADESLLGNKKVEAITLIDAPGLNYHTTRTTAVLARQ</sequence>
<dbReference type="Proteomes" id="UP000030816">
    <property type="component" value="Unassembled WGS sequence"/>
</dbReference>